<gene>
    <name evidence="1" type="ordered locus">HacjB3_10365</name>
</gene>
<dbReference type="AlphaFoldDB" id="D8J464"/>
<reference evidence="1 2" key="1">
    <citation type="journal article" date="2010" name="J. Bacteriol.">
        <title>Complete genome sequence of Halalkalicoccus jeotgali B3(T), an extremely halophilic archaeon.</title>
        <authorList>
            <person name="Roh S.W."/>
            <person name="Nam Y.D."/>
            <person name="Nam S.H."/>
            <person name="Choi S.H."/>
            <person name="Park H.S."/>
            <person name="Bae J.W."/>
        </authorList>
    </citation>
    <scope>NUCLEOTIDE SEQUENCE [LARGE SCALE GENOMIC DNA]</scope>
    <source>
        <strain evidence="2">DSM 18796 / CECT 7217 / JCM 14584 / KCTC 4019 / B3</strain>
    </source>
</reference>
<dbReference type="HOGENOM" id="CLU_046673_0_0_2"/>
<dbReference type="EMBL" id="CP002062">
    <property type="protein sequence ID" value="ADJ15456.1"/>
    <property type="molecule type" value="Genomic_DNA"/>
</dbReference>
<dbReference type="SUPFAM" id="SSF88713">
    <property type="entry name" value="Glycoside hydrolase/deacetylase"/>
    <property type="match status" value="1"/>
</dbReference>
<proteinExistence type="predicted"/>
<evidence type="ECO:0000313" key="1">
    <source>
        <dbReference type="EMBL" id="ADJ15456.1"/>
    </source>
</evidence>
<dbReference type="Gene3D" id="3.20.20.370">
    <property type="entry name" value="Glycoside hydrolase/deacetylase"/>
    <property type="match status" value="1"/>
</dbReference>
<dbReference type="CDD" id="cd10931">
    <property type="entry name" value="CE4_u7"/>
    <property type="match status" value="1"/>
</dbReference>
<organism evidence="1 2">
    <name type="scientific">Halalkalicoccus jeotgali (strain DSM 18796 / CECT 7217 / JCM 14584 / KCTC 4019 / B3)</name>
    <dbReference type="NCBI Taxonomy" id="795797"/>
    <lineage>
        <taxon>Archaea</taxon>
        <taxon>Methanobacteriati</taxon>
        <taxon>Methanobacteriota</taxon>
        <taxon>Stenosarchaea group</taxon>
        <taxon>Halobacteria</taxon>
        <taxon>Halobacteriales</taxon>
        <taxon>Halococcaceae</taxon>
        <taxon>Halalkalicoccus</taxon>
    </lineage>
</organism>
<dbReference type="PATRIC" id="fig|795797.18.peg.2068"/>
<sequence length="298" mass="34485">MAGPQNALSAPSTMAPEFAVCLTHDVDRPYKTYQWLYEALAERDPRHLQRALSGENPYWRFEELMAIEERLGVRSAFYFLNEPSLFGKSIRRWADPARWIEHLGRYDVAAPEMREVIDRLDRGGWEVGLHGSYDSARDGRRLRYEMSVLEGVLGHEVRGVRQHHLRLDPPETWRIHAAMGLSYDTSLGSSTECGFSNGYRPIRPFDDGFLVFPLTIMEVGLPTDTTRAWEECERLLEEARENDAVMTVLWHPRYLNDREFPGYRAIYERLVERAVEMGAWVGPPGECYDRLSIDAKMQ</sequence>
<dbReference type="STRING" id="795797.HacjB3_10365"/>
<accession>D8J464</accession>
<dbReference type="InterPro" id="IPR011330">
    <property type="entry name" value="Glyco_hydro/deAcase_b/a-brl"/>
</dbReference>
<evidence type="ECO:0000313" key="2">
    <source>
        <dbReference type="Proteomes" id="UP000000390"/>
    </source>
</evidence>
<dbReference type="eggNOG" id="arCOG02877">
    <property type="taxonomic scope" value="Archaea"/>
</dbReference>
<evidence type="ECO:0008006" key="3">
    <source>
        <dbReference type="Google" id="ProtNLM"/>
    </source>
</evidence>
<protein>
    <recommendedName>
        <fullName evidence="3">Polysaccharide deacetylase</fullName>
    </recommendedName>
</protein>
<dbReference type="KEGG" id="hje:HacjB3_10365"/>
<dbReference type="GO" id="GO:0005975">
    <property type="term" value="P:carbohydrate metabolic process"/>
    <property type="evidence" value="ECO:0007669"/>
    <property type="project" value="InterPro"/>
</dbReference>
<name>D8J464_HALJB</name>
<dbReference type="Proteomes" id="UP000000390">
    <property type="component" value="Chromosome"/>
</dbReference>